<feature type="non-terminal residue" evidence="1">
    <location>
        <position position="1"/>
    </location>
</feature>
<evidence type="ECO:0000313" key="1">
    <source>
        <dbReference type="EMBL" id="GAG45302.1"/>
    </source>
</evidence>
<proteinExistence type="predicted"/>
<gene>
    <name evidence="1" type="ORF">S01H1_86099</name>
</gene>
<dbReference type="EMBL" id="BARS01059445">
    <property type="protein sequence ID" value="GAG45302.1"/>
    <property type="molecule type" value="Genomic_DNA"/>
</dbReference>
<accession>X0YDF4</accession>
<dbReference type="AlphaFoldDB" id="X0YDF4"/>
<sequence length="46" mass="5307">FADFRHLDPEKEILYLVNCGAHTPWFATRTDDVESNLDKVSLDKQA</sequence>
<reference evidence="1" key="1">
    <citation type="journal article" date="2014" name="Front. Microbiol.">
        <title>High frequency of phylogenetically diverse reductive dehalogenase-homologous genes in deep subseafloor sedimentary metagenomes.</title>
        <authorList>
            <person name="Kawai M."/>
            <person name="Futagami T."/>
            <person name="Toyoda A."/>
            <person name="Takaki Y."/>
            <person name="Nishi S."/>
            <person name="Hori S."/>
            <person name="Arai W."/>
            <person name="Tsubouchi T."/>
            <person name="Morono Y."/>
            <person name="Uchiyama I."/>
            <person name="Ito T."/>
            <person name="Fujiyama A."/>
            <person name="Inagaki F."/>
            <person name="Takami H."/>
        </authorList>
    </citation>
    <scope>NUCLEOTIDE SEQUENCE</scope>
    <source>
        <strain evidence="1">Expedition CK06-06</strain>
    </source>
</reference>
<comment type="caution">
    <text evidence="1">The sequence shown here is derived from an EMBL/GenBank/DDBJ whole genome shotgun (WGS) entry which is preliminary data.</text>
</comment>
<feature type="non-terminal residue" evidence="1">
    <location>
        <position position="46"/>
    </location>
</feature>
<organism evidence="1">
    <name type="scientific">marine sediment metagenome</name>
    <dbReference type="NCBI Taxonomy" id="412755"/>
    <lineage>
        <taxon>unclassified sequences</taxon>
        <taxon>metagenomes</taxon>
        <taxon>ecological metagenomes</taxon>
    </lineage>
</organism>
<name>X0YDF4_9ZZZZ</name>
<protein>
    <submittedName>
        <fullName evidence="1">Uncharacterized protein</fullName>
    </submittedName>
</protein>